<comment type="similarity">
    <text evidence="2 5">Belongs to the acyl-CoA dehydrogenase family.</text>
</comment>
<dbReference type="InterPro" id="IPR036250">
    <property type="entry name" value="AcylCo_DH-like_C"/>
</dbReference>
<dbReference type="EMBL" id="CP108222">
    <property type="protein sequence ID" value="WTT15238.1"/>
    <property type="molecule type" value="Genomic_DNA"/>
</dbReference>
<sequence length="553" mass="59366">MPQQRSAAPRSFVEGLTSGRLPWELFADFPEPGREETAAGDEFLAEFGPFVDAQVDGDELDRTGTWPDGLLKQLRARGYFQLLAPAELGGRELSPYNLLRAVVRANRRAMGVGQMLCVQNGIAGAALLPAIPPGPLHDFLSAEIAAGSIAAFGDTDPAGQNNSLPGTSATLTGDRSAYLLRGEKLFIANAGIADVIGVSATVTEPDGPRAGVFFLRTDTRGFEVVAPNDFIGVNGLSATIRLTDVRVPTEHTLLGDGTLRLPRAIALQGSYGRTAFSAAGALAVIRNCLDHSAEFVSRRRVNGRGLGEYDKVQRIVATTLADEFAVESAVRWTMLEPGPDDRSFEMYVTKNLAAERSWQASDRTVALLGGEGIETARSKRRRGAVPHPVERHHRDARTLRTVGNVDFINDHRAGMLLLARYGPGTADALPVPDTSGTGLSAANRRHLDSAVGACQELHRICRRLAERHPDPAELAEREEAVILVGRLATELFGICAVLGRAARPGSGSAEDLADVYATAARHRVTDLTRRLYAEEEPEAPDYAKISRAWTAGG</sequence>
<dbReference type="AlphaFoldDB" id="A0AAU1ZV73"/>
<evidence type="ECO:0000259" key="8">
    <source>
        <dbReference type="Pfam" id="PF02771"/>
    </source>
</evidence>
<gene>
    <name evidence="9" type="ORF">OHA22_06690</name>
</gene>
<dbReference type="InterPro" id="IPR006091">
    <property type="entry name" value="Acyl-CoA_Oxase/DH_mid-dom"/>
</dbReference>
<organism evidence="9">
    <name type="scientific">Streptomyces sp. NBC_00093</name>
    <dbReference type="NCBI Taxonomy" id="2975649"/>
    <lineage>
        <taxon>Bacteria</taxon>
        <taxon>Bacillati</taxon>
        <taxon>Actinomycetota</taxon>
        <taxon>Actinomycetes</taxon>
        <taxon>Kitasatosporales</taxon>
        <taxon>Streptomycetaceae</taxon>
        <taxon>Streptomyces</taxon>
    </lineage>
</organism>
<keyword evidence="5" id="KW-0560">Oxidoreductase</keyword>
<proteinExistence type="inferred from homology"/>
<keyword evidence="4 5" id="KW-0274">FAD</keyword>
<dbReference type="InterPro" id="IPR009075">
    <property type="entry name" value="AcylCo_DH/oxidase_C"/>
</dbReference>
<dbReference type="GO" id="GO:0050660">
    <property type="term" value="F:flavin adenine dinucleotide binding"/>
    <property type="evidence" value="ECO:0007669"/>
    <property type="project" value="InterPro"/>
</dbReference>
<evidence type="ECO:0000259" key="7">
    <source>
        <dbReference type="Pfam" id="PF02770"/>
    </source>
</evidence>
<feature type="domain" description="Acyl-CoA dehydrogenase/oxidase N-terminal" evidence="8">
    <location>
        <begin position="42"/>
        <end position="127"/>
    </location>
</feature>
<accession>A0AAU1ZV73</accession>
<evidence type="ECO:0000256" key="5">
    <source>
        <dbReference type="RuleBase" id="RU362125"/>
    </source>
</evidence>
<dbReference type="InterPro" id="IPR013786">
    <property type="entry name" value="AcylCoA_DH/ox_N"/>
</dbReference>
<evidence type="ECO:0000256" key="2">
    <source>
        <dbReference type="ARBA" id="ARBA00009347"/>
    </source>
</evidence>
<dbReference type="InterPro" id="IPR009100">
    <property type="entry name" value="AcylCoA_DH/oxidase_NM_dom_sf"/>
</dbReference>
<dbReference type="GO" id="GO:0003995">
    <property type="term" value="F:acyl-CoA dehydrogenase activity"/>
    <property type="evidence" value="ECO:0007669"/>
    <property type="project" value="TreeGrafter"/>
</dbReference>
<dbReference type="SUPFAM" id="SSF56645">
    <property type="entry name" value="Acyl-CoA dehydrogenase NM domain-like"/>
    <property type="match status" value="1"/>
</dbReference>
<evidence type="ECO:0000256" key="4">
    <source>
        <dbReference type="ARBA" id="ARBA00022827"/>
    </source>
</evidence>
<dbReference type="Pfam" id="PF02770">
    <property type="entry name" value="Acyl-CoA_dh_M"/>
    <property type="match status" value="1"/>
</dbReference>
<keyword evidence="3 5" id="KW-0285">Flavoprotein</keyword>
<dbReference type="InterPro" id="IPR037069">
    <property type="entry name" value="AcylCoA_DH/ox_N_sf"/>
</dbReference>
<dbReference type="Gene3D" id="2.40.110.10">
    <property type="entry name" value="Butyryl-CoA Dehydrogenase, subunit A, domain 2"/>
    <property type="match status" value="1"/>
</dbReference>
<evidence type="ECO:0000313" key="9">
    <source>
        <dbReference type="EMBL" id="WTT15238.1"/>
    </source>
</evidence>
<reference evidence="9" key="1">
    <citation type="submission" date="2022-10" db="EMBL/GenBank/DDBJ databases">
        <title>The complete genomes of actinobacterial strains from the NBC collection.</title>
        <authorList>
            <person name="Joergensen T.S."/>
            <person name="Alvarez Arevalo M."/>
            <person name="Sterndorff E.B."/>
            <person name="Faurdal D."/>
            <person name="Vuksanovic O."/>
            <person name="Mourched A.-S."/>
            <person name="Charusanti P."/>
            <person name="Shaw S."/>
            <person name="Blin K."/>
            <person name="Weber T."/>
        </authorList>
    </citation>
    <scope>NUCLEOTIDE SEQUENCE</scope>
    <source>
        <strain evidence="9">NBC_00093</strain>
    </source>
</reference>
<feature type="domain" description="Acyl-CoA oxidase/dehydrogenase middle" evidence="7">
    <location>
        <begin position="154"/>
        <end position="243"/>
    </location>
</feature>
<dbReference type="Gene3D" id="1.20.140.10">
    <property type="entry name" value="Butyryl-CoA Dehydrogenase, subunit A, domain 3"/>
    <property type="match status" value="1"/>
</dbReference>
<dbReference type="Pfam" id="PF00441">
    <property type="entry name" value="Acyl-CoA_dh_1"/>
    <property type="match status" value="1"/>
</dbReference>
<feature type="domain" description="Acyl-CoA dehydrogenase/oxidase C-terminal" evidence="6">
    <location>
        <begin position="277"/>
        <end position="402"/>
    </location>
</feature>
<name>A0AAU1ZV73_9ACTN</name>
<evidence type="ECO:0000256" key="3">
    <source>
        <dbReference type="ARBA" id="ARBA00022630"/>
    </source>
</evidence>
<evidence type="ECO:0000259" key="6">
    <source>
        <dbReference type="Pfam" id="PF00441"/>
    </source>
</evidence>
<dbReference type="Gene3D" id="1.10.540.10">
    <property type="entry name" value="Acyl-CoA dehydrogenase/oxidase, N-terminal domain"/>
    <property type="match status" value="1"/>
</dbReference>
<protein>
    <submittedName>
        <fullName evidence="9">Acyl-CoA/acyl-ACP dehydrogenase</fullName>
    </submittedName>
</protein>
<comment type="cofactor">
    <cofactor evidence="1 5">
        <name>FAD</name>
        <dbReference type="ChEBI" id="CHEBI:57692"/>
    </cofactor>
</comment>
<dbReference type="PANTHER" id="PTHR43884">
    <property type="entry name" value="ACYL-COA DEHYDROGENASE"/>
    <property type="match status" value="1"/>
</dbReference>
<dbReference type="Pfam" id="PF02771">
    <property type="entry name" value="Acyl-CoA_dh_N"/>
    <property type="match status" value="1"/>
</dbReference>
<dbReference type="InterPro" id="IPR046373">
    <property type="entry name" value="Acyl-CoA_Oxase/DH_mid-dom_sf"/>
</dbReference>
<dbReference type="PANTHER" id="PTHR43884:SF12">
    <property type="entry name" value="ISOVALERYL-COA DEHYDROGENASE, MITOCHONDRIAL-RELATED"/>
    <property type="match status" value="1"/>
</dbReference>
<evidence type="ECO:0000256" key="1">
    <source>
        <dbReference type="ARBA" id="ARBA00001974"/>
    </source>
</evidence>
<dbReference type="SUPFAM" id="SSF47203">
    <property type="entry name" value="Acyl-CoA dehydrogenase C-terminal domain-like"/>
    <property type="match status" value="1"/>
</dbReference>